<reference evidence="1 2" key="3">
    <citation type="journal article" date="2010" name="BMC Genomics">
        <title>Transcriptome sequencing and comparative analysis of cucumber flowers with different sex types.</title>
        <authorList>
            <person name="Guo S."/>
            <person name="Zheng Y."/>
            <person name="Joung J.G."/>
            <person name="Liu S."/>
            <person name="Zhang Z."/>
            <person name="Crasta O.R."/>
            <person name="Sobral B.W."/>
            <person name="Xu Y."/>
            <person name="Huang S."/>
            <person name="Fei Z."/>
        </authorList>
    </citation>
    <scope>NUCLEOTIDE SEQUENCE [LARGE SCALE GENOMIC DNA]</scope>
    <source>
        <strain evidence="2">cv. 9930</strain>
    </source>
</reference>
<organism evidence="1 2">
    <name type="scientific">Cucumis sativus</name>
    <name type="common">Cucumber</name>
    <dbReference type="NCBI Taxonomy" id="3659"/>
    <lineage>
        <taxon>Eukaryota</taxon>
        <taxon>Viridiplantae</taxon>
        <taxon>Streptophyta</taxon>
        <taxon>Embryophyta</taxon>
        <taxon>Tracheophyta</taxon>
        <taxon>Spermatophyta</taxon>
        <taxon>Magnoliopsida</taxon>
        <taxon>eudicotyledons</taxon>
        <taxon>Gunneridae</taxon>
        <taxon>Pentapetalae</taxon>
        <taxon>rosids</taxon>
        <taxon>fabids</taxon>
        <taxon>Cucurbitales</taxon>
        <taxon>Cucurbitaceae</taxon>
        <taxon>Benincaseae</taxon>
        <taxon>Cucumis</taxon>
    </lineage>
</organism>
<dbReference type="EMBL" id="CM002927">
    <property type="protein sequence ID" value="KGN45670.1"/>
    <property type="molecule type" value="Genomic_DNA"/>
</dbReference>
<dbReference type="Gramene" id="KGN45670">
    <property type="protein sequence ID" value="KGN45670"/>
    <property type="gene ID" value="Csa_6G004610"/>
</dbReference>
<keyword evidence="2" id="KW-1185">Reference proteome</keyword>
<reference evidence="1 2" key="4">
    <citation type="journal article" date="2011" name="BMC Genomics">
        <title>RNA-Seq improves annotation of protein-coding genes in the cucumber genome.</title>
        <authorList>
            <person name="Li Z."/>
            <person name="Zhang Z."/>
            <person name="Yan P."/>
            <person name="Huang S."/>
            <person name="Fei Z."/>
            <person name="Lin K."/>
        </authorList>
    </citation>
    <scope>NUCLEOTIDE SEQUENCE [LARGE SCALE GENOMIC DNA]</scope>
    <source>
        <strain evidence="2">cv. 9930</strain>
    </source>
</reference>
<dbReference type="Proteomes" id="UP000029981">
    <property type="component" value="Chromosome 6"/>
</dbReference>
<reference evidence="1 2" key="1">
    <citation type="journal article" date="2009" name="Nat. Genet.">
        <title>The genome of the cucumber, Cucumis sativus L.</title>
        <authorList>
            <person name="Huang S."/>
            <person name="Li R."/>
            <person name="Zhang Z."/>
            <person name="Li L."/>
            <person name="Gu X."/>
            <person name="Fan W."/>
            <person name="Lucas W.J."/>
            <person name="Wang X."/>
            <person name="Xie B."/>
            <person name="Ni P."/>
            <person name="Ren Y."/>
            <person name="Zhu H."/>
            <person name="Li J."/>
            <person name="Lin K."/>
            <person name="Jin W."/>
            <person name="Fei Z."/>
            <person name="Li G."/>
            <person name="Staub J."/>
            <person name="Kilian A."/>
            <person name="van der Vossen E.A."/>
            <person name="Wu Y."/>
            <person name="Guo J."/>
            <person name="He J."/>
            <person name="Jia Z."/>
            <person name="Ren Y."/>
            <person name="Tian G."/>
            <person name="Lu Y."/>
            <person name="Ruan J."/>
            <person name="Qian W."/>
            <person name="Wang M."/>
            <person name="Huang Q."/>
            <person name="Li B."/>
            <person name="Xuan Z."/>
            <person name="Cao J."/>
            <person name="Asan"/>
            <person name="Wu Z."/>
            <person name="Zhang J."/>
            <person name="Cai Q."/>
            <person name="Bai Y."/>
            <person name="Zhao B."/>
            <person name="Han Y."/>
            <person name="Li Y."/>
            <person name="Li X."/>
            <person name="Wang S."/>
            <person name="Shi Q."/>
            <person name="Liu S."/>
            <person name="Cho W.K."/>
            <person name="Kim J.Y."/>
            <person name="Xu Y."/>
            <person name="Heller-Uszynska K."/>
            <person name="Miao H."/>
            <person name="Cheng Z."/>
            <person name="Zhang S."/>
            <person name="Wu J."/>
            <person name="Yang Y."/>
            <person name="Kang H."/>
            <person name="Li M."/>
            <person name="Liang H."/>
            <person name="Ren X."/>
            <person name="Shi Z."/>
            <person name="Wen M."/>
            <person name="Jian M."/>
            <person name="Yang H."/>
            <person name="Zhang G."/>
            <person name="Yang Z."/>
            <person name="Chen R."/>
            <person name="Liu S."/>
            <person name="Li J."/>
            <person name="Ma L."/>
            <person name="Liu H."/>
            <person name="Zhou Y."/>
            <person name="Zhao J."/>
            <person name="Fang X."/>
            <person name="Li G."/>
            <person name="Fang L."/>
            <person name="Li Y."/>
            <person name="Liu D."/>
            <person name="Zheng H."/>
            <person name="Zhang Y."/>
            <person name="Qin N."/>
            <person name="Li Z."/>
            <person name="Yang G."/>
            <person name="Yang S."/>
            <person name="Bolund L."/>
            <person name="Kristiansen K."/>
            <person name="Zheng H."/>
            <person name="Li S."/>
            <person name="Zhang X."/>
            <person name="Yang H."/>
            <person name="Wang J."/>
            <person name="Sun R."/>
            <person name="Zhang B."/>
            <person name="Jiang S."/>
            <person name="Wang J."/>
            <person name="Du Y."/>
            <person name="Li S."/>
        </authorList>
    </citation>
    <scope>NUCLEOTIDE SEQUENCE [LARGE SCALE GENOMIC DNA]</scope>
    <source>
        <strain evidence="2">cv. 9930</strain>
    </source>
</reference>
<gene>
    <name evidence="1" type="ORF">Csa_6G004610</name>
</gene>
<evidence type="ECO:0000313" key="1">
    <source>
        <dbReference type="EMBL" id="KGN45670.1"/>
    </source>
</evidence>
<accession>A0A0A0K7G5</accession>
<evidence type="ECO:0000313" key="2">
    <source>
        <dbReference type="Proteomes" id="UP000029981"/>
    </source>
</evidence>
<proteinExistence type="predicted"/>
<reference evidence="1 2" key="2">
    <citation type="journal article" date="2009" name="PLoS ONE">
        <title>An integrated genetic and cytogenetic map of the cucumber genome.</title>
        <authorList>
            <person name="Ren Y."/>
            <person name="Zhang Z."/>
            <person name="Liu J."/>
            <person name="Staub J.E."/>
            <person name="Han Y."/>
            <person name="Cheng Z."/>
            <person name="Li X."/>
            <person name="Lu J."/>
            <person name="Miao H."/>
            <person name="Kang H."/>
            <person name="Xie B."/>
            <person name="Gu X."/>
            <person name="Wang X."/>
            <person name="Du Y."/>
            <person name="Jin W."/>
            <person name="Huang S."/>
        </authorList>
    </citation>
    <scope>NUCLEOTIDE SEQUENCE [LARGE SCALE GENOMIC DNA]</scope>
    <source>
        <strain evidence="2">cv. 9930</strain>
    </source>
</reference>
<dbReference type="AlphaFoldDB" id="A0A0A0K7G5"/>
<sequence>MESYSCSLWLNGELRGWRHHDLPSHCYINELNSEAQAILNLSPRNDKDLGRKALIKKANRSSCEGDAILFILKFHLCIFAVADVDM</sequence>
<protein>
    <submittedName>
        <fullName evidence="1">Uncharacterized protein</fullName>
    </submittedName>
</protein>
<name>A0A0A0K7G5_CUCSA</name>